<dbReference type="GeneID" id="70093141"/>
<evidence type="ECO:0000313" key="1">
    <source>
        <dbReference type="EMBL" id="QUY35873.1"/>
    </source>
</evidence>
<gene>
    <name evidence="1" type="ORF">H2677_11470</name>
</gene>
<protein>
    <submittedName>
        <fullName evidence="1">Uncharacterized protein</fullName>
    </submittedName>
</protein>
<dbReference type="RefSeq" id="WP_212638592.1">
    <property type="nucleotide sequence ID" value="NZ_CP059558.1"/>
</dbReference>
<reference evidence="1" key="1">
    <citation type="submission" date="2020-07" db="EMBL/GenBank/DDBJ databases">
        <title>Acinetobacter junii strain YR7 chromosome and plasmid pNDM-YR7.</title>
        <authorList>
            <person name="Tang B."/>
        </authorList>
    </citation>
    <scope>NUCLEOTIDE SEQUENCE</scope>
    <source>
        <strain evidence="1">YR7</strain>
    </source>
</reference>
<dbReference type="EMBL" id="CP059558">
    <property type="protein sequence ID" value="QUY35873.1"/>
    <property type="molecule type" value="Genomic_DNA"/>
</dbReference>
<dbReference type="AlphaFoldDB" id="A0AAX1ME79"/>
<name>A0AAX1ME79_ACIJU</name>
<dbReference type="Proteomes" id="UP000679388">
    <property type="component" value="Chromosome"/>
</dbReference>
<organism evidence="1 2">
    <name type="scientific">Acinetobacter junii</name>
    <dbReference type="NCBI Taxonomy" id="40215"/>
    <lineage>
        <taxon>Bacteria</taxon>
        <taxon>Pseudomonadati</taxon>
        <taxon>Pseudomonadota</taxon>
        <taxon>Gammaproteobacteria</taxon>
        <taxon>Moraxellales</taxon>
        <taxon>Moraxellaceae</taxon>
        <taxon>Acinetobacter</taxon>
    </lineage>
</organism>
<accession>A0AAX1ME79</accession>
<evidence type="ECO:0000313" key="2">
    <source>
        <dbReference type="Proteomes" id="UP000679388"/>
    </source>
</evidence>
<sequence>MRAEEIAASGIYSLSESEQQAILQWGLRLFGMGQHKVGDIHEIKYEGRVVVLDDGSRWEVESYDASTVDFWGEFTKVAIIDDEMYRLDESVSVSEDLV</sequence>
<proteinExistence type="predicted"/>